<sequence>MRKIGWLLVAVIVLTGCTSSKKAETSHVKLIDSEKLAKITDHTIEKNSSSSEKNADISITSDKADISITSDKNDTEIIKNYNALTTELKILLALSTVDSPWLKDTTSSLDQLEMTVKYNFVDNLMFTALNKSGEDATLLYKIGFSESDITPELGYELLVNGTTKKIETIEAVGNSKVKLFETYQKNKNFYDKSIGAIIPDPTLTIEYFNLQAATDK</sequence>
<dbReference type="PROSITE" id="PS51257">
    <property type="entry name" value="PROKAR_LIPOPROTEIN"/>
    <property type="match status" value="1"/>
</dbReference>
<dbReference type="Proteomes" id="UP000287857">
    <property type="component" value="Unassembled WGS sequence"/>
</dbReference>
<proteinExistence type="predicted"/>
<evidence type="ECO:0000313" key="1">
    <source>
        <dbReference type="EMBL" id="RST99361.1"/>
    </source>
</evidence>
<dbReference type="EMBL" id="NGJS01000005">
    <property type="protein sequence ID" value="RST99361.1"/>
    <property type="molecule type" value="Genomic_DNA"/>
</dbReference>
<keyword evidence="2" id="KW-1185">Reference proteome</keyword>
<accession>A0A429ZZD3</accession>
<organism evidence="1 2">
    <name type="scientific">Vagococcus vulneris</name>
    <dbReference type="NCBI Taxonomy" id="1977869"/>
    <lineage>
        <taxon>Bacteria</taxon>
        <taxon>Bacillati</taxon>
        <taxon>Bacillota</taxon>
        <taxon>Bacilli</taxon>
        <taxon>Lactobacillales</taxon>
        <taxon>Enterococcaceae</taxon>
        <taxon>Vagococcus</taxon>
    </lineage>
</organism>
<reference evidence="1 2" key="1">
    <citation type="submission" date="2017-05" db="EMBL/GenBank/DDBJ databases">
        <title>Vagococcus spp. assemblies.</title>
        <authorList>
            <person name="Gulvik C.A."/>
        </authorList>
    </citation>
    <scope>NUCLEOTIDE SEQUENCE [LARGE SCALE GENOMIC DNA]</scope>
    <source>
        <strain evidence="1 2">SS1995</strain>
    </source>
</reference>
<evidence type="ECO:0000313" key="2">
    <source>
        <dbReference type="Proteomes" id="UP000287857"/>
    </source>
</evidence>
<evidence type="ECO:0008006" key="3">
    <source>
        <dbReference type="Google" id="ProtNLM"/>
    </source>
</evidence>
<protein>
    <recommendedName>
        <fullName evidence="3">Lipoprotein</fullName>
    </recommendedName>
</protein>
<dbReference type="AlphaFoldDB" id="A0A429ZZD3"/>
<comment type="caution">
    <text evidence="1">The sequence shown here is derived from an EMBL/GenBank/DDBJ whole genome shotgun (WGS) entry which is preliminary data.</text>
</comment>
<name>A0A429ZZD3_9ENTE</name>
<dbReference type="RefSeq" id="WP_125983678.1">
    <property type="nucleotide sequence ID" value="NZ_NGJS01000005.1"/>
</dbReference>
<gene>
    <name evidence="1" type="ORF">CBF37_05160</name>
</gene>